<keyword evidence="3" id="KW-0547">Nucleotide-binding</keyword>
<gene>
    <name evidence="6" type="ORF">ANCCAN_27746</name>
</gene>
<proteinExistence type="predicted"/>
<dbReference type="PANTHER" id="PTHR24353:SF37">
    <property type="entry name" value="CAMP-DEPENDENT PROTEIN KINASE CATALYTIC SUBUNIT PRKX"/>
    <property type="match status" value="1"/>
</dbReference>
<dbReference type="GO" id="GO:0005829">
    <property type="term" value="C:cytosol"/>
    <property type="evidence" value="ECO:0007669"/>
    <property type="project" value="TreeGrafter"/>
</dbReference>
<name>A0A368F8L1_ANCCA</name>
<dbReference type="Gene3D" id="1.10.510.10">
    <property type="entry name" value="Transferase(Phosphotransferase) domain 1"/>
    <property type="match status" value="1"/>
</dbReference>
<comment type="caution">
    <text evidence="6">The sequence shown here is derived from an EMBL/GenBank/DDBJ whole genome shotgun (WGS) entry which is preliminary data.</text>
</comment>
<evidence type="ECO:0000256" key="1">
    <source>
        <dbReference type="ARBA" id="ARBA00022527"/>
    </source>
</evidence>
<dbReference type="GO" id="GO:0005952">
    <property type="term" value="C:cAMP-dependent protein kinase complex"/>
    <property type="evidence" value="ECO:0007669"/>
    <property type="project" value="TreeGrafter"/>
</dbReference>
<protein>
    <recommendedName>
        <fullName evidence="8">AGC-kinase C-terminal domain-containing protein</fullName>
    </recommendedName>
</protein>
<dbReference type="Proteomes" id="UP000252519">
    <property type="component" value="Unassembled WGS sequence"/>
</dbReference>
<dbReference type="PANTHER" id="PTHR24353">
    <property type="entry name" value="CYCLIC NUCLEOTIDE-DEPENDENT PROTEIN KINASE"/>
    <property type="match status" value="1"/>
</dbReference>
<dbReference type="AlphaFoldDB" id="A0A368F8L1"/>
<evidence type="ECO:0000256" key="3">
    <source>
        <dbReference type="ARBA" id="ARBA00022741"/>
    </source>
</evidence>
<dbReference type="SUPFAM" id="SSF56112">
    <property type="entry name" value="Protein kinase-like (PK-like)"/>
    <property type="match status" value="1"/>
</dbReference>
<evidence type="ECO:0000256" key="2">
    <source>
        <dbReference type="ARBA" id="ARBA00022679"/>
    </source>
</evidence>
<sequence length="88" mass="10530">MMAGRPPFRGNNTSEIYDSIMEHKLKFPRSFNLVAKDIVKKLLEIDRTLRLGCMKNGVRDVLDHKWFQKIDWEDLRQLKVEVRVVFIR</sequence>
<dbReference type="GO" id="GO:0005524">
    <property type="term" value="F:ATP binding"/>
    <property type="evidence" value="ECO:0007669"/>
    <property type="project" value="UniProtKB-KW"/>
</dbReference>
<evidence type="ECO:0000256" key="4">
    <source>
        <dbReference type="ARBA" id="ARBA00022777"/>
    </source>
</evidence>
<reference evidence="6 7" key="1">
    <citation type="submission" date="2014-10" db="EMBL/GenBank/DDBJ databases">
        <title>Draft genome of the hookworm Ancylostoma caninum.</title>
        <authorList>
            <person name="Mitreva M."/>
        </authorList>
    </citation>
    <scope>NUCLEOTIDE SEQUENCE [LARGE SCALE GENOMIC DNA]</scope>
    <source>
        <strain evidence="6 7">Baltimore</strain>
    </source>
</reference>
<dbReference type="STRING" id="29170.A0A368F8L1"/>
<keyword evidence="2" id="KW-0808">Transferase</keyword>
<evidence type="ECO:0000313" key="6">
    <source>
        <dbReference type="EMBL" id="RCN26527.1"/>
    </source>
</evidence>
<dbReference type="GO" id="GO:0004691">
    <property type="term" value="F:cAMP-dependent protein kinase activity"/>
    <property type="evidence" value="ECO:0007669"/>
    <property type="project" value="TreeGrafter"/>
</dbReference>
<keyword evidence="7" id="KW-1185">Reference proteome</keyword>
<evidence type="ECO:0008006" key="8">
    <source>
        <dbReference type="Google" id="ProtNLM"/>
    </source>
</evidence>
<accession>A0A368F8L1</accession>
<dbReference type="OrthoDB" id="63267at2759"/>
<keyword evidence="4" id="KW-0418">Kinase</keyword>
<evidence type="ECO:0000313" key="7">
    <source>
        <dbReference type="Proteomes" id="UP000252519"/>
    </source>
</evidence>
<evidence type="ECO:0000256" key="5">
    <source>
        <dbReference type="ARBA" id="ARBA00022840"/>
    </source>
</evidence>
<organism evidence="6 7">
    <name type="scientific">Ancylostoma caninum</name>
    <name type="common">Dog hookworm</name>
    <dbReference type="NCBI Taxonomy" id="29170"/>
    <lineage>
        <taxon>Eukaryota</taxon>
        <taxon>Metazoa</taxon>
        <taxon>Ecdysozoa</taxon>
        <taxon>Nematoda</taxon>
        <taxon>Chromadorea</taxon>
        <taxon>Rhabditida</taxon>
        <taxon>Rhabditina</taxon>
        <taxon>Rhabditomorpha</taxon>
        <taxon>Strongyloidea</taxon>
        <taxon>Ancylostomatidae</taxon>
        <taxon>Ancylostomatinae</taxon>
        <taxon>Ancylostoma</taxon>
    </lineage>
</organism>
<dbReference type="EMBL" id="JOJR01006988">
    <property type="protein sequence ID" value="RCN26527.1"/>
    <property type="molecule type" value="Genomic_DNA"/>
</dbReference>
<keyword evidence="5" id="KW-0067">ATP-binding</keyword>
<keyword evidence="1" id="KW-0723">Serine/threonine-protein kinase</keyword>
<dbReference type="InterPro" id="IPR011009">
    <property type="entry name" value="Kinase-like_dom_sf"/>
</dbReference>